<gene>
    <name evidence="2" type="ORF">GCM10017559_70240</name>
</gene>
<evidence type="ECO:0000256" key="1">
    <source>
        <dbReference type="SAM" id="MobiDB-lite"/>
    </source>
</evidence>
<comment type="caution">
    <text evidence="2">The sequence shown here is derived from an EMBL/GenBank/DDBJ whole genome shotgun (WGS) entry which is preliminary data.</text>
</comment>
<dbReference type="EMBL" id="BAAAWD010000019">
    <property type="protein sequence ID" value="GAA3032887.1"/>
    <property type="molecule type" value="Genomic_DNA"/>
</dbReference>
<keyword evidence="3" id="KW-1185">Reference proteome</keyword>
<feature type="region of interest" description="Disordered" evidence="1">
    <location>
        <begin position="26"/>
        <end position="45"/>
    </location>
</feature>
<evidence type="ECO:0000313" key="3">
    <source>
        <dbReference type="Proteomes" id="UP001499930"/>
    </source>
</evidence>
<feature type="compositionally biased region" description="Pro residues" evidence="1">
    <location>
        <begin position="33"/>
        <end position="45"/>
    </location>
</feature>
<sequence>MSVTTSKGATLRCKSVTGLTCLTVGGATDSSPPNVPPPGPDGPPLFVPATASLSRTASWAPYDPRAATSIARQAVRKRVPLYCPECARSQSVIYGPFQL</sequence>
<organism evidence="2 3">
    <name type="scientific">Streptosporangium longisporum</name>
    <dbReference type="NCBI Taxonomy" id="46187"/>
    <lineage>
        <taxon>Bacteria</taxon>
        <taxon>Bacillati</taxon>
        <taxon>Actinomycetota</taxon>
        <taxon>Actinomycetes</taxon>
        <taxon>Streptosporangiales</taxon>
        <taxon>Streptosporangiaceae</taxon>
        <taxon>Streptosporangium</taxon>
    </lineage>
</organism>
<reference evidence="3" key="1">
    <citation type="journal article" date="2019" name="Int. J. Syst. Evol. Microbiol.">
        <title>The Global Catalogue of Microorganisms (GCM) 10K type strain sequencing project: providing services to taxonomists for standard genome sequencing and annotation.</title>
        <authorList>
            <consortium name="The Broad Institute Genomics Platform"/>
            <consortium name="The Broad Institute Genome Sequencing Center for Infectious Disease"/>
            <person name="Wu L."/>
            <person name="Ma J."/>
        </authorList>
    </citation>
    <scope>NUCLEOTIDE SEQUENCE [LARGE SCALE GENOMIC DNA]</scope>
    <source>
        <strain evidence="3">JCM 3106</strain>
    </source>
</reference>
<evidence type="ECO:0000313" key="2">
    <source>
        <dbReference type="EMBL" id="GAA3032887.1"/>
    </source>
</evidence>
<dbReference type="Proteomes" id="UP001499930">
    <property type="component" value="Unassembled WGS sequence"/>
</dbReference>
<name>A0ABP6L830_9ACTN</name>
<protein>
    <recommendedName>
        <fullName evidence="4">DUF397 domain-containing protein</fullName>
    </recommendedName>
</protein>
<evidence type="ECO:0008006" key="4">
    <source>
        <dbReference type="Google" id="ProtNLM"/>
    </source>
</evidence>
<accession>A0ABP6L830</accession>
<proteinExistence type="predicted"/>